<gene>
    <name evidence="17" type="primary">LOC107266373</name>
</gene>
<evidence type="ECO:0000256" key="14">
    <source>
        <dbReference type="ARBA" id="ARBA00023211"/>
    </source>
</evidence>
<dbReference type="GO" id="GO:0047220">
    <property type="term" value="F:galactosylxylosylprotein 3-beta-galactosyltransferase activity"/>
    <property type="evidence" value="ECO:0007669"/>
    <property type="project" value="UniProtKB-ARBA"/>
</dbReference>
<keyword evidence="16" id="KW-1185">Reference proteome</keyword>
<evidence type="ECO:0000256" key="8">
    <source>
        <dbReference type="ARBA" id="ARBA00022692"/>
    </source>
</evidence>
<evidence type="ECO:0000313" key="17">
    <source>
        <dbReference type="RefSeq" id="XP_024939443.1"/>
    </source>
</evidence>
<keyword evidence="13" id="KW-0325">Glycoprotein</keyword>
<organism evidence="16 17">
    <name type="scientific">Cephus cinctus</name>
    <name type="common">Wheat stem sawfly</name>
    <dbReference type="NCBI Taxonomy" id="211228"/>
    <lineage>
        <taxon>Eukaryota</taxon>
        <taxon>Metazoa</taxon>
        <taxon>Ecdysozoa</taxon>
        <taxon>Arthropoda</taxon>
        <taxon>Hexapoda</taxon>
        <taxon>Insecta</taxon>
        <taxon>Pterygota</taxon>
        <taxon>Neoptera</taxon>
        <taxon>Endopterygota</taxon>
        <taxon>Hymenoptera</taxon>
        <taxon>Cephoidea</taxon>
        <taxon>Cephidae</taxon>
        <taxon>Cephus</taxon>
    </lineage>
</organism>
<dbReference type="GO" id="GO:0000139">
    <property type="term" value="C:Golgi membrane"/>
    <property type="evidence" value="ECO:0007669"/>
    <property type="project" value="UniProtKB-SubCell"/>
</dbReference>
<keyword evidence="14" id="KW-0464">Manganese</keyword>
<reference evidence="17" key="1">
    <citation type="submission" date="2025-08" db="UniProtKB">
        <authorList>
            <consortium name="RefSeq"/>
        </authorList>
    </citation>
    <scope>IDENTIFICATION</scope>
</reference>
<evidence type="ECO:0000256" key="2">
    <source>
        <dbReference type="ARBA" id="ARBA00004323"/>
    </source>
</evidence>
<dbReference type="GO" id="GO:0006024">
    <property type="term" value="P:glycosaminoglycan biosynthetic process"/>
    <property type="evidence" value="ECO:0007669"/>
    <property type="project" value="UniProtKB-ARBA"/>
</dbReference>
<evidence type="ECO:0000256" key="9">
    <source>
        <dbReference type="ARBA" id="ARBA00022968"/>
    </source>
</evidence>
<comment type="similarity">
    <text evidence="5 15">Belongs to the glycosyltransferase 31 family.</text>
</comment>
<evidence type="ECO:0000256" key="13">
    <source>
        <dbReference type="ARBA" id="ARBA00023180"/>
    </source>
</evidence>
<accession>A0AAJ7REJ6</accession>
<evidence type="ECO:0000256" key="12">
    <source>
        <dbReference type="ARBA" id="ARBA00023136"/>
    </source>
</evidence>
<protein>
    <recommendedName>
        <fullName evidence="15">Hexosyltransferase</fullName>
        <ecNumber evidence="15">2.4.1.-</ecNumber>
    </recommendedName>
</protein>
<sequence>MLPNFHSKCHVKFMSNSNYSNSDLMARIKRKLCFKIKIPILLVLLLFILLCVHYMKPVKCSLDKDNEKNKPKYELLIVILTAPDNMERRNIIRRTWMSEKYSYVKYFFAIGTVNIQQALHETLQSENHKHKDLLLLPTLRDSYNTITKKVLYSFKQLTEDYDFDFLLKCDDDSYVVIESLLKELSKWQSRGTQKELYWGYFNGRAQVKRHGPWKETNWILCDYYLPYALGGGYVLSSNLVKFISRNWEVLKIYSAEDVSVGVWLAPLANIERKHDTRFDTEYQSRGCSNDYIITHKQSIQKMQYMHELSAITRKLCSKELIIHKSYQYNWTVPPSQCCNREQDVSPKGS</sequence>
<evidence type="ECO:0000256" key="4">
    <source>
        <dbReference type="ARBA" id="ARBA00005093"/>
    </source>
</evidence>
<dbReference type="Pfam" id="PF01762">
    <property type="entry name" value="Galactosyl_T"/>
    <property type="match status" value="1"/>
</dbReference>
<dbReference type="GeneID" id="107266373"/>
<dbReference type="PANTHER" id="PTHR11214">
    <property type="entry name" value="BETA-1,3-N-ACETYLGLUCOSAMINYLTRANSFERASE"/>
    <property type="match status" value="1"/>
</dbReference>
<keyword evidence="9" id="KW-0735">Signal-anchor</keyword>
<keyword evidence="6 15" id="KW-0328">Glycosyltransferase</keyword>
<dbReference type="PANTHER" id="PTHR11214:SF3">
    <property type="entry name" value="BETA-1,3-GALACTOSYLTRANSFERASE 6"/>
    <property type="match status" value="1"/>
</dbReference>
<keyword evidence="8" id="KW-0812">Transmembrane</keyword>
<dbReference type="Proteomes" id="UP000694920">
    <property type="component" value="Unplaced"/>
</dbReference>
<dbReference type="GO" id="GO:0006493">
    <property type="term" value="P:protein O-linked glycosylation"/>
    <property type="evidence" value="ECO:0007669"/>
    <property type="project" value="TreeGrafter"/>
</dbReference>
<evidence type="ECO:0000256" key="1">
    <source>
        <dbReference type="ARBA" id="ARBA00001936"/>
    </source>
</evidence>
<proteinExistence type="inferred from homology"/>
<dbReference type="Gene3D" id="3.90.550.50">
    <property type="match status" value="1"/>
</dbReference>
<dbReference type="KEGG" id="ccin:107266373"/>
<dbReference type="FunFam" id="3.90.550.50:FF:000018">
    <property type="entry name" value="Hexosyltransferase"/>
    <property type="match status" value="1"/>
</dbReference>
<keyword evidence="10" id="KW-1133">Transmembrane helix</keyword>
<keyword evidence="7" id="KW-0808">Transferase</keyword>
<dbReference type="AlphaFoldDB" id="A0AAJ7REJ6"/>
<evidence type="ECO:0000256" key="5">
    <source>
        <dbReference type="ARBA" id="ARBA00008661"/>
    </source>
</evidence>
<name>A0AAJ7REJ6_CEPCN</name>
<evidence type="ECO:0000256" key="15">
    <source>
        <dbReference type="RuleBase" id="RU363063"/>
    </source>
</evidence>
<evidence type="ECO:0000256" key="3">
    <source>
        <dbReference type="ARBA" id="ARBA00004840"/>
    </source>
</evidence>
<evidence type="ECO:0000313" key="16">
    <source>
        <dbReference type="Proteomes" id="UP000694920"/>
    </source>
</evidence>
<dbReference type="RefSeq" id="XP_024939443.1">
    <property type="nucleotide sequence ID" value="XM_025083675.1"/>
</dbReference>
<comment type="subcellular location">
    <subcellularLocation>
        <location evidence="2 15">Golgi apparatus membrane</location>
        <topology evidence="2 15">Single-pass type II membrane protein</topology>
    </subcellularLocation>
</comment>
<keyword evidence="12" id="KW-0472">Membrane</keyword>
<comment type="pathway">
    <text evidence="3">Glycan metabolism; chondroitin sulfate biosynthesis.</text>
</comment>
<dbReference type="EC" id="2.4.1.-" evidence="15"/>
<evidence type="ECO:0000256" key="10">
    <source>
        <dbReference type="ARBA" id="ARBA00022989"/>
    </source>
</evidence>
<keyword evidence="11 15" id="KW-0333">Golgi apparatus</keyword>
<comment type="cofactor">
    <cofactor evidence="1">
        <name>Mn(2+)</name>
        <dbReference type="ChEBI" id="CHEBI:29035"/>
    </cofactor>
</comment>
<evidence type="ECO:0000256" key="6">
    <source>
        <dbReference type="ARBA" id="ARBA00022676"/>
    </source>
</evidence>
<dbReference type="CTD" id="35848"/>
<comment type="pathway">
    <text evidence="4">Glycan metabolism; heparan sulfate biosynthesis.</text>
</comment>
<dbReference type="InterPro" id="IPR002659">
    <property type="entry name" value="Glyco_trans_31"/>
</dbReference>
<evidence type="ECO:0000256" key="7">
    <source>
        <dbReference type="ARBA" id="ARBA00022679"/>
    </source>
</evidence>
<evidence type="ECO:0000256" key="11">
    <source>
        <dbReference type="ARBA" id="ARBA00023034"/>
    </source>
</evidence>